<dbReference type="GeneID" id="71991564"/>
<dbReference type="RefSeq" id="XP_047766879.1">
    <property type="nucleotide sequence ID" value="XM_047910834.1"/>
</dbReference>
<dbReference type="Proteomes" id="UP000756132">
    <property type="component" value="Chromosome 10"/>
</dbReference>
<accession>A0A9Q8PHE7</accession>
<proteinExistence type="predicted"/>
<reference evidence="1" key="1">
    <citation type="submission" date="2021-12" db="EMBL/GenBank/DDBJ databases">
        <authorList>
            <person name="Zaccaron A."/>
            <person name="Stergiopoulos I."/>
        </authorList>
    </citation>
    <scope>NUCLEOTIDE SEQUENCE</scope>
    <source>
        <strain evidence="1">Race5_Kim</strain>
    </source>
</reference>
<name>A0A9Q8PHE7_PASFU</name>
<organism evidence="1 2">
    <name type="scientific">Passalora fulva</name>
    <name type="common">Tomato leaf mold</name>
    <name type="synonym">Cladosporium fulvum</name>
    <dbReference type="NCBI Taxonomy" id="5499"/>
    <lineage>
        <taxon>Eukaryota</taxon>
        <taxon>Fungi</taxon>
        <taxon>Dikarya</taxon>
        <taxon>Ascomycota</taxon>
        <taxon>Pezizomycotina</taxon>
        <taxon>Dothideomycetes</taxon>
        <taxon>Dothideomycetidae</taxon>
        <taxon>Mycosphaerellales</taxon>
        <taxon>Mycosphaerellaceae</taxon>
        <taxon>Fulvia</taxon>
    </lineage>
</organism>
<dbReference type="EMBL" id="CP090172">
    <property type="protein sequence ID" value="UJO22513.1"/>
    <property type="molecule type" value="Genomic_DNA"/>
</dbReference>
<dbReference type="KEGG" id="ffu:CLAFUR5_11686"/>
<protein>
    <submittedName>
        <fullName evidence="1">Uncharacterized protein</fullName>
    </submittedName>
</protein>
<evidence type="ECO:0000313" key="1">
    <source>
        <dbReference type="EMBL" id="UJO22513.1"/>
    </source>
</evidence>
<dbReference type="AlphaFoldDB" id="A0A9Q8PHE7"/>
<reference evidence="1" key="2">
    <citation type="journal article" date="2022" name="Microb. Genom.">
        <title>A chromosome-scale genome assembly of the tomato pathogen Cladosporium fulvum reveals a compartmentalized genome architecture and the presence of a dispensable chromosome.</title>
        <authorList>
            <person name="Zaccaron A.Z."/>
            <person name="Chen L.H."/>
            <person name="Samaras A."/>
            <person name="Stergiopoulos I."/>
        </authorList>
    </citation>
    <scope>NUCLEOTIDE SEQUENCE</scope>
    <source>
        <strain evidence="1">Race5_Kim</strain>
    </source>
</reference>
<keyword evidence="2" id="KW-1185">Reference proteome</keyword>
<sequence length="376" mass="43857">MSTTQQLENLLSVNEAIVVQLQANNDSLRGHIDALRAAAGRPPLRTIRFMELPTELRTRIYDLNMGSGKVFFPPTLEEDTRYQDRDGYDEPNWSLLQTGQEVRDEAADTLFANNTIIVSTDYYDDRILNSWNAIAGGVPDHQLDRLLLAHLRRISITFDFRDKRFGDIYFLNALRPSVPASRRRKRYPTDESKISASHEAGLGVYSCHWSSLLNLMTEYSPKLRWLQIDLTYCNCEQGCHRLVDRCVGPAIDYASFGSPNLETIEVLGTQHRSERDLITSRLARRLYEHNFFDRQDGDFEGAHRAMKLRYKRFDYEQHRSSTIHGYTVDTVDDMADEEVDLETEVEKCREMVWQESVNWAVLRVIEHDDRWKKPWW</sequence>
<evidence type="ECO:0000313" key="2">
    <source>
        <dbReference type="Proteomes" id="UP000756132"/>
    </source>
</evidence>
<dbReference type="OrthoDB" id="3643661at2759"/>
<gene>
    <name evidence="1" type="ORF">CLAFUR5_11686</name>
</gene>